<proteinExistence type="predicted"/>
<gene>
    <name evidence="1" type="ORF">P5G52_05040</name>
</gene>
<name>A0ABT8K1I3_9MICC</name>
<comment type="caution">
    <text evidence="1">The sequence shown here is derived from an EMBL/GenBank/DDBJ whole genome shotgun (WGS) entry which is preliminary data.</text>
</comment>
<dbReference type="Proteomes" id="UP001174209">
    <property type="component" value="Unassembled WGS sequence"/>
</dbReference>
<organism evidence="1 2">
    <name type="scientific">Arthrobacter burdickii</name>
    <dbReference type="NCBI Taxonomy" id="3035920"/>
    <lineage>
        <taxon>Bacteria</taxon>
        <taxon>Bacillati</taxon>
        <taxon>Actinomycetota</taxon>
        <taxon>Actinomycetes</taxon>
        <taxon>Micrococcales</taxon>
        <taxon>Micrococcaceae</taxon>
        <taxon>Arthrobacter</taxon>
    </lineage>
</organism>
<dbReference type="EMBL" id="JAROCG010000001">
    <property type="protein sequence ID" value="MDN4610229.1"/>
    <property type="molecule type" value="Genomic_DNA"/>
</dbReference>
<evidence type="ECO:0000313" key="1">
    <source>
        <dbReference type="EMBL" id="MDN4610229.1"/>
    </source>
</evidence>
<keyword evidence="2" id="KW-1185">Reference proteome</keyword>
<reference evidence="1" key="1">
    <citation type="submission" date="2023-06" db="EMBL/GenBank/DDBJ databases">
        <title>MT1 and MT2 Draft Genomes of Novel Species.</title>
        <authorList>
            <person name="Venkateswaran K."/>
        </authorList>
    </citation>
    <scope>NUCLEOTIDE SEQUENCE</scope>
    <source>
        <strain evidence="1">IIF3SC-B10</strain>
    </source>
</reference>
<evidence type="ECO:0000313" key="2">
    <source>
        <dbReference type="Proteomes" id="UP001174209"/>
    </source>
</evidence>
<protein>
    <submittedName>
        <fullName evidence="1">Uncharacterized protein</fullName>
    </submittedName>
</protein>
<accession>A0ABT8K1I3</accession>
<sequence>MQNEDTLTAMEFAGLSPYGTWMHYCNMGGSTDYFELTAYLHGLYELDPDDADLVSQAVNELIDDTCPAEDAGICRAPYSWTPTGEQRFADTWQDSADSDRSGAGTVRVPVDDLVGPHFIDTFGSCFLAGVNVSALRGRPGVPLPPGAPAELLGDVLDSRVIGRIFSAGRQ</sequence>
<dbReference type="RefSeq" id="WP_301225228.1">
    <property type="nucleotide sequence ID" value="NZ_JAROCG010000001.1"/>
</dbReference>